<evidence type="ECO:0000313" key="2">
    <source>
        <dbReference type="Proteomes" id="UP000283426"/>
    </source>
</evidence>
<dbReference type="EMBL" id="QRYW01000005">
    <property type="protein sequence ID" value="RGV29871.1"/>
    <property type="molecule type" value="Genomic_DNA"/>
</dbReference>
<evidence type="ECO:0000313" key="1">
    <source>
        <dbReference type="EMBL" id="RGV29871.1"/>
    </source>
</evidence>
<proteinExistence type="predicted"/>
<dbReference type="PANTHER" id="PTHR35532">
    <property type="entry name" value="SIMILAR TO POLYHYDROXYALKANOATE DEPOLYMERASE"/>
    <property type="match status" value="1"/>
</dbReference>
<dbReference type="PROSITE" id="PS51257">
    <property type="entry name" value="PROKAR_LIPOPROTEIN"/>
    <property type="match status" value="1"/>
</dbReference>
<accession>A0A412WRS4</accession>
<organism evidence="1 2">
    <name type="scientific">Odoribacter splanchnicus</name>
    <dbReference type="NCBI Taxonomy" id="28118"/>
    <lineage>
        <taxon>Bacteria</taxon>
        <taxon>Pseudomonadati</taxon>
        <taxon>Bacteroidota</taxon>
        <taxon>Bacteroidia</taxon>
        <taxon>Bacteroidales</taxon>
        <taxon>Odoribacteraceae</taxon>
        <taxon>Odoribacter</taxon>
    </lineage>
</organism>
<dbReference type="AlphaFoldDB" id="A0A412WRS4"/>
<dbReference type="Proteomes" id="UP000283426">
    <property type="component" value="Unassembled WGS sequence"/>
</dbReference>
<evidence type="ECO:0008006" key="3">
    <source>
        <dbReference type="Google" id="ProtNLM"/>
    </source>
</evidence>
<dbReference type="PANTHER" id="PTHR35532:SF5">
    <property type="entry name" value="CARBOHYDRATE-BINDING DOMAIN-CONTAINING PROTEIN"/>
    <property type="match status" value="1"/>
</dbReference>
<dbReference type="RefSeq" id="WP_118107296.1">
    <property type="nucleotide sequence ID" value="NZ_QRYW01000005.1"/>
</dbReference>
<name>A0A412WRS4_9BACT</name>
<comment type="caution">
    <text evidence="1">The sequence shown here is derived from an EMBL/GenBank/DDBJ whole genome shotgun (WGS) entry which is preliminary data.</text>
</comment>
<sequence>MKPVFQNILLLVVGVTITLSACRREPVNCPRLVDLNSALELSGDNRGELQKVLDYYRKENPDPLKFKAAEYLICNMVAHYAVSGTTMQRLKLDIDTTFRDQPNAVKLIFYLMAARIAVAQGEHTIEFDLHKITSDYLIKNIERSFGIWKEIKNHYDLSCEDFFMYVLPYRINNEPLTEWKDSAYYRMYDFQKGAHLGFSLSSYQSYVSNKVGTYYNYELLKNQLSDTLFKRYALDCIDRAYSTQITDRLFGIPTAVDFVLHYPTQENRHYWTIVRDHRFVNSKCYYSQTPYTAKVYRKTSFINPIPEDDENFIPSFIRDPYKMDVTEEYENAMDLEYKFKHVVSNTGYAYLCVFNNLAWNEVAWGKMRGGKVVFDKIGKDIVYMPCYYDGNKPIFADYPLWVKSDGEVEPLVADKNVLQKLRLKRKYSYNTAGDYYGNAIIGVELEGTNDLSKEPYDRIGVIRHYNYMDFDTLQVNTGKKYKYWMLKKTRYGYPEFASVKFIQGDSVVLSPVCTFTSIASDKINKNTLHSRNIFNDDLLDYGGLSQPAGVEFEEPVSVDVVKYITRNDKNGVYPGHVYELLYFDRGEWVSLGRKVATADYIEYDNVPSGALYWLRNRTEGKEERPFTVVNGKIRFW</sequence>
<protein>
    <recommendedName>
        <fullName evidence="3">Discoidin domain-containing protein</fullName>
    </recommendedName>
</protein>
<gene>
    <name evidence="1" type="ORF">DWW24_03095</name>
</gene>
<reference evidence="1 2" key="1">
    <citation type="submission" date="2018-08" db="EMBL/GenBank/DDBJ databases">
        <title>A genome reference for cultivated species of the human gut microbiota.</title>
        <authorList>
            <person name="Zou Y."/>
            <person name="Xue W."/>
            <person name="Luo G."/>
        </authorList>
    </citation>
    <scope>NUCLEOTIDE SEQUENCE [LARGE SCALE GENOMIC DNA]</scope>
    <source>
        <strain evidence="1 2">AF14-6AC</strain>
    </source>
</reference>